<keyword evidence="1" id="KW-0732">Signal</keyword>
<evidence type="ECO:0000313" key="3">
    <source>
        <dbReference type="Proteomes" id="UP000712527"/>
    </source>
</evidence>
<accession>A0ABS2F1C8</accession>
<gene>
    <name evidence="2" type="ORF">H9X80_02225</name>
</gene>
<organism evidence="2 3">
    <name type="scientific">Olsenella profusa</name>
    <dbReference type="NCBI Taxonomy" id="138595"/>
    <lineage>
        <taxon>Bacteria</taxon>
        <taxon>Bacillati</taxon>
        <taxon>Actinomycetota</taxon>
        <taxon>Coriobacteriia</taxon>
        <taxon>Coriobacteriales</taxon>
        <taxon>Atopobiaceae</taxon>
        <taxon>Olsenella</taxon>
    </lineage>
</organism>
<keyword evidence="3" id="KW-1185">Reference proteome</keyword>
<dbReference type="EMBL" id="JACSNQ010000002">
    <property type="protein sequence ID" value="MBM6774372.1"/>
    <property type="molecule type" value="Genomic_DNA"/>
</dbReference>
<reference evidence="2 3" key="1">
    <citation type="journal article" date="2021" name="Sci. Rep.">
        <title>The distribution of antibiotic resistance genes in chicken gut microbiota commensals.</title>
        <authorList>
            <person name="Juricova H."/>
            <person name="Matiasovicova J."/>
            <person name="Kubasova T."/>
            <person name="Cejkova D."/>
            <person name="Rychlik I."/>
        </authorList>
    </citation>
    <scope>NUCLEOTIDE SEQUENCE [LARGE SCALE GENOMIC DNA]</scope>
    <source>
        <strain evidence="2 3">An794</strain>
    </source>
</reference>
<evidence type="ECO:0008006" key="4">
    <source>
        <dbReference type="Google" id="ProtNLM"/>
    </source>
</evidence>
<dbReference type="RefSeq" id="WP_204792728.1">
    <property type="nucleotide sequence ID" value="NZ_JACSNQ010000002.1"/>
</dbReference>
<proteinExistence type="predicted"/>
<dbReference type="Proteomes" id="UP000712527">
    <property type="component" value="Unassembled WGS sequence"/>
</dbReference>
<name>A0ABS2F1C8_9ACTN</name>
<feature type="chain" id="PRO_5046816590" description="Tryptophan synthase alpha chain" evidence="1">
    <location>
        <begin position="28"/>
        <end position="163"/>
    </location>
</feature>
<dbReference type="PROSITE" id="PS51257">
    <property type="entry name" value="PROKAR_LIPOPROTEIN"/>
    <property type="match status" value="1"/>
</dbReference>
<feature type="signal peptide" evidence="1">
    <location>
        <begin position="1"/>
        <end position="27"/>
    </location>
</feature>
<comment type="caution">
    <text evidence="2">The sequence shown here is derived from an EMBL/GenBank/DDBJ whole genome shotgun (WGS) entry which is preliminary data.</text>
</comment>
<sequence length="163" mass="15600">MISGKLIACAAGAALVACLGTAGVAGASGVQGQGTGWCVGGCAETTCAYVDENADGVCDNCGAVNGACGARAQSADAGRGGSAVCSRCGRADCDGTCADGEGGACGICGRTDCDGTCADGDEVCGYCGNATCDGTHDHARLRAHDGTCVGGQAHAHGHHHSGR</sequence>
<protein>
    <recommendedName>
        <fullName evidence="4">Tryptophan synthase alpha chain</fullName>
    </recommendedName>
</protein>
<evidence type="ECO:0000256" key="1">
    <source>
        <dbReference type="SAM" id="SignalP"/>
    </source>
</evidence>
<evidence type="ECO:0000313" key="2">
    <source>
        <dbReference type="EMBL" id="MBM6774372.1"/>
    </source>
</evidence>